<organism evidence="1 2">
    <name type="scientific">Flavobacterium luminosum</name>
    <dbReference type="NCBI Taxonomy" id="2949086"/>
    <lineage>
        <taxon>Bacteria</taxon>
        <taxon>Pseudomonadati</taxon>
        <taxon>Bacteroidota</taxon>
        <taxon>Flavobacteriia</taxon>
        <taxon>Flavobacteriales</taxon>
        <taxon>Flavobacteriaceae</taxon>
        <taxon>Flavobacterium</taxon>
    </lineage>
</organism>
<dbReference type="Proteomes" id="UP001317191">
    <property type="component" value="Unassembled WGS sequence"/>
</dbReference>
<name>A0ABT0TQB9_9FLAO</name>
<keyword evidence="2" id="KW-1185">Reference proteome</keyword>
<dbReference type="EMBL" id="JAMLJM010000008">
    <property type="protein sequence ID" value="MCL9809692.1"/>
    <property type="molecule type" value="Genomic_DNA"/>
</dbReference>
<accession>A0ABT0TQB9</accession>
<evidence type="ECO:0000313" key="1">
    <source>
        <dbReference type="EMBL" id="MCL9809692.1"/>
    </source>
</evidence>
<sequence>MWNLHFLVIGTNEIILETLVRVITSVDHWTAHSCNELESMFEYLKQHEVNVLLLSSGLEDEVERKIKTIVPFLYPETAVIAHYGGGSGLLRNEVLSVFPDAIANQNS</sequence>
<reference evidence="1 2" key="1">
    <citation type="submission" date="2022-05" db="EMBL/GenBank/DDBJ databases">
        <title>Flavobacterium sp., isolated from activated sludge.</title>
        <authorList>
            <person name="Ran Q."/>
        </authorList>
    </citation>
    <scope>NUCLEOTIDE SEQUENCE [LARGE SCALE GENOMIC DNA]</scope>
    <source>
        <strain evidence="1 2">HXWNR70</strain>
    </source>
</reference>
<protein>
    <submittedName>
        <fullName evidence="1">Uncharacterized protein</fullName>
    </submittedName>
</protein>
<proteinExistence type="predicted"/>
<gene>
    <name evidence="1" type="ORF">NAT50_10015</name>
</gene>
<dbReference type="RefSeq" id="WP_250593145.1">
    <property type="nucleotide sequence ID" value="NZ_JAMLJM010000008.1"/>
</dbReference>
<evidence type="ECO:0000313" key="2">
    <source>
        <dbReference type="Proteomes" id="UP001317191"/>
    </source>
</evidence>
<comment type="caution">
    <text evidence="1">The sequence shown here is derived from an EMBL/GenBank/DDBJ whole genome shotgun (WGS) entry which is preliminary data.</text>
</comment>